<feature type="signal peptide" evidence="1">
    <location>
        <begin position="1"/>
        <end position="24"/>
    </location>
</feature>
<keyword evidence="4" id="KW-1185">Reference proteome</keyword>
<dbReference type="PROSITE" id="PS51677">
    <property type="entry name" value="NODB"/>
    <property type="match status" value="1"/>
</dbReference>
<dbReference type="Pfam" id="PF01522">
    <property type="entry name" value="Polysacc_deac_1"/>
    <property type="match status" value="1"/>
</dbReference>
<keyword evidence="1" id="KW-0732">Signal</keyword>
<dbReference type="GO" id="GO:0016020">
    <property type="term" value="C:membrane"/>
    <property type="evidence" value="ECO:0007669"/>
    <property type="project" value="TreeGrafter"/>
</dbReference>
<protein>
    <submittedName>
        <fullName evidence="3">Delta-lactam-biosynthetic de-N-acetylase</fullName>
    </submittedName>
</protein>
<evidence type="ECO:0000259" key="2">
    <source>
        <dbReference type="PROSITE" id="PS51677"/>
    </source>
</evidence>
<dbReference type="OrthoDB" id="9812065at2"/>
<dbReference type="PANTHER" id="PTHR10587">
    <property type="entry name" value="GLYCOSYL TRANSFERASE-RELATED"/>
    <property type="match status" value="1"/>
</dbReference>
<gene>
    <name evidence="3" type="primary">pdaA</name>
    <name evidence="3" type="ORF">FN924_03535</name>
</gene>
<name>A0A516KD48_9BACI</name>
<dbReference type="Proteomes" id="UP000315215">
    <property type="component" value="Chromosome"/>
</dbReference>
<dbReference type="KEGG" id="aqt:FN924_03535"/>
<sequence>MKKKTCIMLMLSLFMCLLPISAHADSYGWGFRKGDNHQPPEVGKYAQMLQGKGYYIDPSGEKVVYLTFDNGYEKGYTGQILDVLKEKGVPATFFVTGHYVDSEKKLVKRMVNEGHIIGNHSYHHPDFTTISKDKMKKELDSLEKAVAKVTKQDSMKYLRPPRGTFNTQTLKWANELGYLNMFWSIAFVDWNTNAQGGWEKAYDQVRKQIHPGAIILLHTVSKDNADALEHMIDELRKQGYTFKSLDYLLMKNLVPKPLFAL</sequence>
<dbReference type="PANTHER" id="PTHR10587:SF78">
    <property type="entry name" value="PEPTIDOGLYCAN-N-ACETYLMURAMIC ACID DEACETYLASE PDAA"/>
    <property type="match status" value="1"/>
</dbReference>
<dbReference type="SUPFAM" id="SSF88713">
    <property type="entry name" value="Glycoside hydrolase/deacetylase"/>
    <property type="match status" value="1"/>
</dbReference>
<dbReference type="NCBIfam" id="TIGR02884">
    <property type="entry name" value="spore_pdaA"/>
    <property type="match status" value="1"/>
</dbReference>
<dbReference type="Gene3D" id="3.20.20.370">
    <property type="entry name" value="Glycoside hydrolase/deacetylase"/>
    <property type="match status" value="1"/>
</dbReference>
<evidence type="ECO:0000313" key="4">
    <source>
        <dbReference type="Proteomes" id="UP000315215"/>
    </source>
</evidence>
<dbReference type="InterPro" id="IPR014235">
    <property type="entry name" value="Spore_PdaA"/>
</dbReference>
<dbReference type="EMBL" id="CP041666">
    <property type="protein sequence ID" value="QDP39343.1"/>
    <property type="molecule type" value="Genomic_DNA"/>
</dbReference>
<proteinExistence type="predicted"/>
<evidence type="ECO:0000256" key="1">
    <source>
        <dbReference type="SAM" id="SignalP"/>
    </source>
</evidence>
<dbReference type="GO" id="GO:0016810">
    <property type="term" value="F:hydrolase activity, acting on carbon-nitrogen (but not peptide) bonds"/>
    <property type="evidence" value="ECO:0007669"/>
    <property type="project" value="InterPro"/>
</dbReference>
<dbReference type="CDD" id="cd10948">
    <property type="entry name" value="CE4_BsPdaA_like"/>
    <property type="match status" value="1"/>
</dbReference>
<feature type="domain" description="NodB homology" evidence="2">
    <location>
        <begin position="62"/>
        <end position="243"/>
    </location>
</feature>
<dbReference type="InterPro" id="IPR011330">
    <property type="entry name" value="Glyco_hydro/deAcase_b/a-brl"/>
</dbReference>
<dbReference type="InterPro" id="IPR050248">
    <property type="entry name" value="Polysacc_deacetylase_ArnD"/>
</dbReference>
<dbReference type="AlphaFoldDB" id="A0A516KD48"/>
<dbReference type="RefSeq" id="WP_143892093.1">
    <property type="nucleotide sequence ID" value="NZ_CP041666.1"/>
</dbReference>
<dbReference type="InterPro" id="IPR002509">
    <property type="entry name" value="NODB_dom"/>
</dbReference>
<organism evidence="3 4">
    <name type="scientific">Radiobacillus deserti</name>
    <dbReference type="NCBI Taxonomy" id="2594883"/>
    <lineage>
        <taxon>Bacteria</taxon>
        <taxon>Bacillati</taxon>
        <taxon>Bacillota</taxon>
        <taxon>Bacilli</taxon>
        <taxon>Bacillales</taxon>
        <taxon>Bacillaceae</taxon>
        <taxon>Radiobacillus</taxon>
    </lineage>
</organism>
<reference evidence="3 4" key="1">
    <citation type="submission" date="2019-07" db="EMBL/GenBank/DDBJ databases">
        <authorList>
            <person name="Li J."/>
        </authorList>
    </citation>
    <scope>NUCLEOTIDE SEQUENCE [LARGE SCALE GENOMIC DNA]</scope>
    <source>
        <strain evidence="3 4">TKL69</strain>
    </source>
</reference>
<dbReference type="GO" id="GO:0005975">
    <property type="term" value="P:carbohydrate metabolic process"/>
    <property type="evidence" value="ECO:0007669"/>
    <property type="project" value="InterPro"/>
</dbReference>
<feature type="chain" id="PRO_5022178667" evidence="1">
    <location>
        <begin position="25"/>
        <end position="261"/>
    </location>
</feature>
<accession>A0A516KD48</accession>
<evidence type="ECO:0000313" key="3">
    <source>
        <dbReference type="EMBL" id="QDP39343.1"/>
    </source>
</evidence>